<feature type="domain" description="CstA N-terminal" evidence="9">
    <location>
        <begin position="68"/>
        <end position="637"/>
    </location>
</feature>
<feature type="transmembrane region" description="Helical" evidence="8">
    <location>
        <begin position="620"/>
        <end position="639"/>
    </location>
</feature>
<feature type="transmembrane region" description="Helical" evidence="8">
    <location>
        <begin position="122"/>
        <end position="142"/>
    </location>
</feature>
<feature type="transmembrane region" description="Helical" evidence="8">
    <location>
        <begin position="504"/>
        <end position="521"/>
    </location>
</feature>
<evidence type="ECO:0000313" key="10">
    <source>
        <dbReference type="EMBL" id="OBG07326.1"/>
    </source>
</evidence>
<dbReference type="PANTHER" id="PTHR30252">
    <property type="entry name" value="INNER MEMBRANE PEPTIDE TRANSPORTER"/>
    <property type="match status" value="1"/>
</dbReference>
<feature type="transmembrane region" description="Helical" evidence="8">
    <location>
        <begin position="323"/>
        <end position="350"/>
    </location>
</feature>
<gene>
    <name evidence="10" type="ORF">A5771_06680</name>
</gene>
<keyword evidence="5 8" id="KW-0812">Transmembrane</keyword>
<evidence type="ECO:0000256" key="7">
    <source>
        <dbReference type="ARBA" id="ARBA00023136"/>
    </source>
</evidence>
<keyword evidence="7 8" id="KW-0472">Membrane</keyword>
<dbReference type="PANTHER" id="PTHR30252:SF3">
    <property type="entry name" value="PYRUVATE_PROTON SYMPORTER BTST"/>
    <property type="match status" value="1"/>
</dbReference>
<comment type="caution">
    <text evidence="10">The sequence shown here is derived from an EMBL/GenBank/DDBJ whole genome shotgun (WGS) entry which is preliminary data.</text>
</comment>
<feature type="transmembrane region" description="Helical" evidence="8">
    <location>
        <begin position="43"/>
        <end position="63"/>
    </location>
</feature>
<evidence type="ECO:0000256" key="5">
    <source>
        <dbReference type="ARBA" id="ARBA00022692"/>
    </source>
</evidence>
<evidence type="ECO:0000256" key="1">
    <source>
        <dbReference type="ARBA" id="ARBA00004651"/>
    </source>
</evidence>
<sequence length="754" mass="79432">MAAPTAPEVIERRDGPVTYLRTDPDLPPVAVVDHSPISARHKLAFGALAVVGAVAWALIAFVRGESVNAVWFVVAAVCTYMIGFRCYARLIERKIVQPRDEHATPAEIFEDGTDYLPTDRRVLFGHHFAAIAGAGPLVGPVLATQMGYLPGTIWIVIGAVVAGCVQDYLVLWCSVRRRGRSLGQMAREELGAVGGAAAIIGVLVIMVILIAVLALIVVRALAVSPWGVFSIAMTIPIALFMGIYLRFLRPGRVSEVSLIGIVALLGAVASGRWVAQTSWGAAWFTLSPVTLSWCIIGYGFAASVLPVWLLLAPRDYLSTFMKVGTIMLLAVGILIAQPMMAAPAVSTFAYTGDGPVFAGSLFPFLFITIACGALSGFHSLIASGTTPKLLEKESQMRLIGYGGMLTESFVAVMALITASILDQHLFFTLNAPVAATGGTAASAADYVNGLGLGGTPVTADQISEAAAAVGESSIVSRTGGAPTLALGMADVLGRVFGGPGLKAFWYHFAIMFEALFILTTVDAGTRVARFMLADALSNLGGPLRKLANPGWRIGAWGCSVAVVAGWGSILLMGVTDPLGGINTLYPLFGIANQLLAAIALTVVTVIVVKRGRGTSNLKWALVPGIPLLWDLSVTMTASWQKIFSPDPRVGYWTQHFAYRDAERAGKTSFGSAADPAQLHDVVRNTFIQGSLSIVFAALVAVVFVTGVLVCIKAIRGSARTTEAAPALSRRFAPAGLIASAAERKVQAQWDAHTG</sequence>
<dbReference type="Proteomes" id="UP000093985">
    <property type="component" value="Unassembled WGS sequence"/>
</dbReference>
<dbReference type="OrthoDB" id="9761224at2"/>
<evidence type="ECO:0000256" key="2">
    <source>
        <dbReference type="ARBA" id="ARBA00007755"/>
    </source>
</evidence>
<evidence type="ECO:0000256" key="6">
    <source>
        <dbReference type="ARBA" id="ARBA00022989"/>
    </source>
</evidence>
<organism evidence="10 11">
    <name type="scientific">Mycolicibacter sinensis (strain JDM601)</name>
    <name type="common">Mycobacterium sinense</name>
    <dbReference type="NCBI Taxonomy" id="875328"/>
    <lineage>
        <taxon>Bacteria</taxon>
        <taxon>Bacillati</taxon>
        <taxon>Actinomycetota</taxon>
        <taxon>Actinomycetes</taxon>
        <taxon>Mycobacteriales</taxon>
        <taxon>Mycobacteriaceae</taxon>
        <taxon>Mycolicibacter</taxon>
    </lineage>
</organism>
<name>A0A1A2E1M7_MYCSD</name>
<dbReference type="EMBL" id="LZIN01000038">
    <property type="protein sequence ID" value="OBG07326.1"/>
    <property type="molecule type" value="Genomic_DNA"/>
</dbReference>
<proteinExistence type="inferred from homology"/>
<feature type="transmembrane region" description="Helical" evidence="8">
    <location>
        <begin position="553"/>
        <end position="572"/>
    </location>
</feature>
<comment type="similarity">
    <text evidence="2">Belongs to the peptide transporter carbon starvation (CstA) (TC 2.A.114) family.</text>
</comment>
<evidence type="ECO:0000256" key="4">
    <source>
        <dbReference type="ARBA" id="ARBA00022475"/>
    </source>
</evidence>
<dbReference type="AlphaFoldDB" id="A0A1A2E1M7"/>
<comment type="subcellular location">
    <subcellularLocation>
        <location evidence="1">Cell membrane</location>
        <topology evidence="1">Multi-pass membrane protein</topology>
    </subcellularLocation>
</comment>
<evidence type="ECO:0000256" key="8">
    <source>
        <dbReference type="SAM" id="Phobius"/>
    </source>
</evidence>
<evidence type="ECO:0000313" key="11">
    <source>
        <dbReference type="Proteomes" id="UP000093985"/>
    </source>
</evidence>
<evidence type="ECO:0000256" key="3">
    <source>
        <dbReference type="ARBA" id="ARBA00022448"/>
    </source>
</evidence>
<keyword evidence="6 8" id="KW-1133">Transmembrane helix</keyword>
<feature type="transmembrane region" description="Helical" evidence="8">
    <location>
        <begin position="356"/>
        <end position="377"/>
    </location>
</feature>
<feature type="transmembrane region" description="Helical" evidence="8">
    <location>
        <begin position="686"/>
        <end position="711"/>
    </location>
</feature>
<feature type="transmembrane region" description="Helical" evidence="8">
    <location>
        <begin position="69"/>
        <end position="88"/>
    </location>
</feature>
<feature type="transmembrane region" description="Helical" evidence="8">
    <location>
        <begin position="148"/>
        <end position="171"/>
    </location>
</feature>
<dbReference type="Pfam" id="PF02554">
    <property type="entry name" value="CstA"/>
    <property type="match status" value="1"/>
</dbReference>
<evidence type="ECO:0000259" key="9">
    <source>
        <dbReference type="Pfam" id="PF02554"/>
    </source>
</evidence>
<feature type="transmembrane region" description="Helical" evidence="8">
    <location>
        <begin position="281"/>
        <end position="311"/>
    </location>
</feature>
<feature type="transmembrane region" description="Helical" evidence="8">
    <location>
        <begin position="256"/>
        <end position="275"/>
    </location>
</feature>
<dbReference type="GO" id="GO:0005886">
    <property type="term" value="C:plasma membrane"/>
    <property type="evidence" value="ECO:0007669"/>
    <property type="project" value="UniProtKB-SubCell"/>
</dbReference>
<dbReference type="RefSeq" id="WP_064854724.1">
    <property type="nucleotide sequence ID" value="NZ_LZIM01000100.1"/>
</dbReference>
<feature type="transmembrane region" description="Helical" evidence="8">
    <location>
        <begin position="584"/>
        <end position="608"/>
    </location>
</feature>
<keyword evidence="3" id="KW-0813">Transport</keyword>
<feature type="transmembrane region" description="Helical" evidence="8">
    <location>
        <begin position="398"/>
        <end position="421"/>
    </location>
</feature>
<keyword evidence="4" id="KW-1003">Cell membrane</keyword>
<feature type="transmembrane region" description="Helical" evidence="8">
    <location>
        <begin position="223"/>
        <end position="244"/>
    </location>
</feature>
<accession>A0A1A2E1M7</accession>
<protein>
    <submittedName>
        <fullName evidence="10">Carbon starvation protein CstA</fullName>
    </submittedName>
</protein>
<reference evidence="11" key="1">
    <citation type="submission" date="2016-06" db="EMBL/GenBank/DDBJ databases">
        <authorList>
            <person name="Sutton G."/>
            <person name="Brinkac L."/>
            <person name="Sanka R."/>
            <person name="Adams M."/>
            <person name="Lau E."/>
            <person name="Mehaffy C."/>
            <person name="Tameris M."/>
            <person name="Hatherill M."/>
            <person name="Hanekom W."/>
            <person name="Mahomed H."/>
            <person name="Mcshane H."/>
        </authorList>
    </citation>
    <scope>NUCLEOTIDE SEQUENCE [LARGE SCALE GENOMIC DNA]</scope>
    <source>
        <strain evidence="11">852014-51077_SCH5608930-a</strain>
    </source>
</reference>
<dbReference type="GO" id="GO:0009267">
    <property type="term" value="P:cellular response to starvation"/>
    <property type="evidence" value="ECO:0007669"/>
    <property type="project" value="InterPro"/>
</dbReference>
<feature type="transmembrane region" description="Helical" evidence="8">
    <location>
        <begin position="192"/>
        <end position="217"/>
    </location>
</feature>
<dbReference type="InterPro" id="IPR051605">
    <property type="entry name" value="CstA"/>
</dbReference>
<dbReference type="InterPro" id="IPR003706">
    <property type="entry name" value="CstA_N"/>
</dbReference>